<dbReference type="Pfam" id="PF12770">
    <property type="entry name" value="CHAT"/>
    <property type="match status" value="1"/>
</dbReference>
<reference evidence="2" key="1">
    <citation type="journal article" date="2020" name="mSystems">
        <title>Genome- and Community-Level Interaction Insights into Carbon Utilization and Element Cycling Functions of Hydrothermarchaeota in Hydrothermal Sediment.</title>
        <authorList>
            <person name="Zhou Z."/>
            <person name="Liu Y."/>
            <person name="Xu W."/>
            <person name="Pan J."/>
            <person name="Luo Z.H."/>
            <person name="Li M."/>
        </authorList>
    </citation>
    <scope>NUCLEOTIDE SEQUENCE [LARGE SCALE GENOMIC DNA]</scope>
    <source>
        <strain evidence="2">SpSt-374</strain>
    </source>
</reference>
<dbReference type="PANTHER" id="PTHR10098:SF112">
    <property type="entry name" value="SLR0380 PROTEIN"/>
    <property type="match status" value="1"/>
</dbReference>
<organism evidence="2">
    <name type="scientific">Planktothricoides sp. SpSt-374</name>
    <dbReference type="NCBI Taxonomy" id="2282167"/>
    <lineage>
        <taxon>Bacteria</taxon>
        <taxon>Bacillati</taxon>
        <taxon>Cyanobacteriota</taxon>
        <taxon>Cyanophyceae</taxon>
        <taxon>Oscillatoriophycideae</taxon>
        <taxon>Oscillatoriales</taxon>
        <taxon>Oscillatoriaceae</taxon>
        <taxon>Planktothricoides</taxon>
    </lineage>
</organism>
<dbReference type="Pfam" id="PF13181">
    <property type="entry name" value="TPR_8"/>
    <property type="match status" value="1"/>
</dbReference>
<dbReference type="InterPro" id="IPR019734">
    <property type="entry name" value="TPR_rpt"/>
</dbReference>
<proteinExistence type="predicted"/>
<protein>
    <submittedName>
        <fullName evidence="2">CHAT domain-containing protein</fullName>
    </submittedName>
</protein>
<dbReference type="InterPro" id="IPR024983">
    <property type="entry name" value="CHAT_dom"/>
</dbReference>
<dbReference type="Gene3D" id="1.25.40.10">
    <property type="entry name" value="Tetratricopeptide repeat domain"/>
    <property type="match status" value="3"/>
</dbReference>
<dbReference type="Pfam" id="PF13176">
    <property type="entry name" value="TPR_7"/>
    <property type="match status" value="1"/>
</dbReference>
<dbReference type="SMART" id="SM00028">
    <property type="entry name" value="TPR"/>
    <property type="match status" value="4"/>
</dbReference>
<dbReference type="InterPro" id="IPR011990">
    <property type="entry name" value="TPR-like_helical_dom_sf"/>
</dbReference>
<comment type="caution">
    <text evidence="2">The sequence shown here is derived from an EMBL/GenBank/DDBJ whole genome shotgun (WGS) entry which is preliminary data.</text>
</comment>
<feature type="domain" description="CHAT" evidence="1">
    <location>
        <begin position="591"/>
        <end position="860"/>
    </location>
</feature>
<accession>A0A7C3ZJL6</accession>
<name>A0A7C3ZJL6_9CYAN</name>
<dbReference type="AlphaFoldDB" id="A0A7C3ZJL6"/>
<dbReference type="EMBL" id="DSPX01000072">
    <property type="protein sequence ID" value="HGG00485.1"/>
    <property type="molecule type" value="Genomic_DNA"/>
</dbReference>
<sequence>MKKIVDISRLLVLLSLVGKIDGAAAIAPNPDFNTGLSTEIISLSPNSVAEAPLWQVGLQLYEEQRFAEAVQTWEKLRGLSEVTNPDKAIICSYLALAYRQLGKYEAAEAVVNQGLSLMAEISGENYPEIMARLNNSQGHLMLAIGNATAALASWRSAAANYRQAGDELGAIGALLNQAQALQAMGLYRRDRSTLEAVASQLKTQPNSEIKATGLRSLGNIYRAIGELDKSAEILQQSLAVAEAVASPSAIAAAQLSLGNTATDIYKIATNLNDAPGQIAALEKGINAYEVAANIASSSNQKLEAHLNHIKLLLAAQRREDAAKLAGETLPIITHLTPSRRSVYAIINLSDSLKILGNNQEQIAGLLAQAVQQAASLGDARSESYALGSLGRLYQDAGQLKDARKLMETALFQAEAINASDIAYQWHWQLGRILSREGNRSDAISAYNEAILDLDNLRKDLTTINTEVQFSFRESVEPVYRELVSLLLQSPNQTNLKQARQVIESLQLAELQNFFQEACLDTRVANIDEVDKNAAIIYPIILPDSLEIILALPGQPLRHYRSEVAASEIETTAAQLRRNLGRITGSKPEILRLSQLIYNWMLRPLAADIAASGVETLVFVPDGVLRNLPMAVLYDGQKYLIENYNIAISPGSQLIDPRPLKAQKLQILAAGLSEARQGFSPLPEVAQELADIKQQLGAKLLFNQDFTGQSLRTALEKTPFLAVHIATHGRFSSRAENTFILTYDGVINVQDLDNFLRIGAEKLNQPIELLVLSACETAAGDNRAALGLAGVAVRAGARSTLATLWKVSDKSTAALMNGFYRELAKPGTTKAQALRRAQLELLQQNQYALPYFWAGYVMVGNWL</sequence>
<gene>
    <name evidence="2" type="ORF">ENR15_07500</name>
</gene>
<evidence type="ECO:0000313" key="2">
    <source>
        <dbReference type="EMBL" id="HGG00485.1"/>
    </source>
</evidence>
<dbReference type="PANTHER" id="PTHR10098">
    <property type="entry name" value="RAPSYN-RELATED"/>
    <property type="match status" value="1"/>
</dbReference>
<evidence type="ECO:0000259" key="1">
    <source>
        <dbReference type="Pfam" id="PF12770"/>
    </source>
</evidence>
<dbReference type="SUPFAM" id="SSF48452">
    <property type="entry name" value="TPR-like"/>
    <property type="match status" value="3"/>
</dbReference>